<protein>
    <submittedName>
        <fullName evidence="3">2-methylthioadenine synthetase</fullName>
    </submittedName>
</protein>
<feature type="signal peptide" evidence="2">
    <location>
        <begin position="1"/>
        <end position="23"/>
    </location>
</feature>
<dbReference type="EMBL" id="BAOS01000034">
    <property type="protein sequence ID" value="GAX62450.1"/>
    <property type="molecule type" value="Genomic_DNA"/>
</dbReference>
<feature type="chain" id="PRO_5012041307" evidence="2">
    <location>
        <begin position="24"/>
        <end position="64"/>
    </location>
</feature>
<reference evidence="4" key="1">
    <citation type="journal article" date="2017" name="Environ. Microbiol. Rep.">
        <title>Genetic Diversity of Marine Anaerobic Ammonium-Oxidizing Bacteria as Revealed by Genomic and Proteomic Analyses of 'Candidatus Scalindua japonica'.</title>
        <authorList>
            <person name="Oshiki M."/>
            <person name="Mizuto K."/>
            <person name="Kimura Z."/>
            <person name="Kindaichi T."/>
            <person name="Satoh H."/>
            <person name="Okabe S."/>
        </authorList>
    </citation>
    <scope>NUCLEOTIDE SEQUENCE [LARGE SCALE GENOMIC DNA]</scope>
    <source>
        <strain evidence="4">husup-a2</strain>
    </source>
</reference>
<keyword evidence="4" id="KW-1185">Reference proteome</keyword>
<proteinExistence type="predicted"/>
<dbReference type="AlphaFoldDB" id="A0A286U2S7"/>
<keyword evidence="1" id="KW-0175">Coiled coil</keyword>
<dbReference type="RefSeq" id="WP_133112019.1">
    <property type="nucleotide sequence ID" value="NZ_BAOS01000034.1"/>
</dbReference>
<dbReference type="Proteomes" id="UP000218542">
    <property type="component" value="Unassembled WGS sequence"/>
</dbReference>
<comment type="caution">
    <text evidence="3">The sequence shown here is derived from an EMBL/GenBank/DDBJ whole genome shotgun (WGS) entry which is preliminary data.</text>
</comment>
<feature type="non-terminal residue" evidence="3">
    <location>
        <position position="64"/>
    </location>
</feature>
<evidence type="ECO:0000256" key="2">
    <source>
        <dbReference type="SAM" id="SignalP"/>
    </source>
</evidence>
<evidence type="ECO:0000313" key="3">
    <source>
        <dbReference type="EMBL" id="GAX62450.1"/>
    </source>
</evidence>
<keyword evidence="2" id="KW-0732">Signal</keyword>
<organism evidence="3 4">
    <name type="scientific">Candidatus Scalindua japonica</name>
    <dbReference type="NCBI Taxonomy" id="1284222"/>
    <lineage>
        <taxon>Bacteria</taxon>
        <taxon>Pseudomonadati</taxon>
        <taxon>Planctomycetota</taxon>
        <taxon>Candidatus Brocadiia</taxon>
        <taxon>Candidatus Brocadiales</taxon>
        <taxon>Candidatus Scalinduaceae</taxon>
        <taxon>Candidatus Scalindua</taxon>
    </lineage>
</organism>
<sequence>MKRLCLTVLAFFVLFLLATDLRAQDESQKMKEKLQKAMRELKNEIRLDVGVENPGIITGKVKCR</sequence>
<feature type="coiled-coil region" evidence="1">
    <location>
        <begin position="20"/>
        <end position="47"/>
    </location>
</feature>
<gene>
    <name evidence="3" type="ORF">SCALIN_C34_0001</name>
</gene>
<evidence type="ECO:0000313" key="4">
    <source>
        <dbReference type="Proteomes" id="UP000218542"/>
    </source>
</evidence>
<name>A0A286U2S7_9BACT</name>
<accession>A0A286U2S7</accession>
<evidence type="ECO:0000256" key="1">
    <source>
        <dbReference type="SAM" id="Coils"/>
    </source>
</evidence>